<name>A0ABN2VV78_9ACTN</name>
<dbReference type="Gene3D" id="1.20.58.220">
    <property type="entry name" value="Phosphate transport system protein phou homolog 2, domain 2"/>
    <property type="match status" value="1"/>
</dbReference>
<accession>A0ABN2VV78</accession>
<dbReference type="Pfam" id="PF01865">
    <property type="entry name" value="PhoU_div"/>
    <property type="match status" value="1"/>
</dbReference>
<dbReference type="PANTHER" id="PTHR37298:SF1">
    <property type="entry name" value="UPF0111 PROTEIN YKAA"/>
    <property type="match status" value="1"/>
</dbReference>
<protein>
    <submittedName>
        <fullName evidence="2">DUF47 family protein</fullName>
    </submittedName>
</protein>
<dbReference type="EMBL" id="BAAAPY010000002">
    <property type="protein sequence ID" value="GAA2074086.1"/>
    <property type="molecule type" value="Genomic_DNA"/>
</dbReference>
<comment type="caution">
    <text evidence="2">The sequence shown here is derived from an EMBL/GenBank/DDBJ whole genome shotgun (WGS) entry which is preliminary data.</text>
</comment>
<dbReference type="Proteomes" id="UP001501480">
    <property type="component" value="Unassembled WGS sequence"/>
</dbReference>
<proteinExistence type="inferred from homology"/>
<dbReference type="InterPro" id="IPR052912">
    <property type="entry name" value="UPF0111_domain"/>
</dbReference>
<organism evidence="2 3">
    <name type="scientific">Aeromicrobium halocynthiae</name>
    <dbReference type="NCBI Taxonomy" id="560557"/>
    <lineage>
        <taxon>Bacteria</taxon>
        <taxon>Bacillati</taxon>
        <taxon>Actinomycetota</taxon>
        <taxon>Actinomycetes</taxon>
        <taxon>Propionibacteriales</taxon>
        <taxon>Nocardioidaceae</taxon>
        <taxon>Aeromicrobium</taxon>
    </lineage>
</organism>
<evidence type="ECO:0000313" key="3">
    <source>
        <dbReference type="Proteomes" id="UP001501480"/>
    </source>
</evidence>
<keyword evidence="3" id="KW-1185">Reference proteome</keyword>
<comment type="similarity">
    <text evidence="1">Belongs to the UPF0111 family.</text>
</comment>
<dbReference type="PANTHER" id="PTHR37298">
    <property type="entry name" value="UPF0111 PROTEIN YKAA"/>
    <property type="match status" value="1"/>
</dbReference>
<dbReference type="InterPro" id="IPR018445">
    <property type="entry name" value="Put_Phosphate_transp_reg"/>
</dbReference>
<dbReference type="InterPro" id="IPR038078">
    <property type="entry name" value="PhoU-like_sf"/>
</dbReference>
<evidence type="ECO:0000256" key="1">
    <source>
        <dbReference type="ARBA" id="ARBA00008591"/>
    </source>
</evidence>
<gene>
    <name evidence="2" type="ORF">GCM10009821_10790</name>
</gene>
<reference evidence="2 3" key="1">
    <citation type="journal article" date="2019" name="Int. J. Syst. Evol. Microbiol.">
        <title>The Global Catalogue of Microorganisms (GCM) 10K type strain sequencing project: providing services to taxonomists for standard genome sequencing and annotation.</title>
        <authorList>
            <consortium name="The Broad Institute Genomics Platform"/>
            <consortium name="The Broad Institute Genome Sequencing Center for Infectious Disease"/>
            <person name="Wu L."/>
            <person name="Ma J."/>
        </authorList>
    </citation>
    <scope>NUCLEOTIDE SEQUENCE [LARGE SCALE GENOMIC DNA]</scope>
    <source>
        <strain evidence="2 3">JCM 15749</strain>
    </source>
</reference>
<evidence type="ECO:0000313" key="2">
    <source>
        <dbReference type="EMBL" id="GAA2074086.1"/>
    </source>
</evidence>
<sequence length="206" mass="23018">MVRRRPGRVEGSFYALFAESGAHLVTGAGLVAQLLDPQVDQRAVADAMREAEHRADETTHRIIKAVNSSSLVPFDREDVHRLAGCLDDVMDHMDECVDLVEVYEVEALPVAFADQVQVLQRGCELTAQAMTRLRGLGDLEEFCFEINRLENQADRTHRRILADLFGGQYRTLEVLKLKDVVESIESAIDALETVANLVEQIVVKES</sequence>